<sequence length="208" mass="23427">MTLKKWFFLFWSTMAIGAVVCMVGGLIMLLTDQGVGEIGFVDTGFNLFNMFLGGSMIGAFSQMGFFAYLTLNYIALSVFRQKYLWNALQGYTTFFGAILLGYVLYQDRTNNWFFWVLPLVMMVMALIAAYFKVKQTKRAAFIPTLFLMFVVTAVEAYPALQGDTNVNTVIFMVLPLFACNFYQNYLMTKLTKKETAEPVVVPSGSAVS</sequence>
<dbReference type="AlphaFoldDB" id="A0A9J6ZJK5"/>
<accession>A0A9J6ZJK5</accession>
<feature type="transmembrane region" description="Helical" evidence="1">
    <location>
        <begin position="83"/>
        <end position="106"/>
    </location>
</feature>
<evidence type="ECO:0000313" key="3">
    <source>
        <dbReference type="Proteomes" id="UP001056756"/>
    </source>
</evidence>
<organism evidence="2 3">
    <name type="scientific">Candidatus Pristimantibacillus lignocellulolyticus</name>
    <dbReference type="NCBI Taxonomy" id="2994561"/>
    <lineage>
        <taxon>Bacteria</taxon>
        <taxon>Bacillati</taxon>
        <taxon>Bacillota</taxon>
        <taxon>Bacilli</taxon>
        <taxon>Bacillales</taxon>
        <taxon>Paenibacillaceae</taxon>
        <taxon>Candidatus Pristimantibacillus</taxon>
    </lineage>
</organism>
<feature type="transmembrane region" description="Helical" evidence="1">
    <location>
        <begin position="50"/>
        <end position="71"/>
    </location>
</feature>
<keyword evidence="1" id="KW-0472">Membrane</keyword>
<dbReference type="KEGG" id="plig:NAG76_08380"/>
<feature type="transmembrane region" description="Helical" evidence="1">
    <location>
        <begin position="140"/>
        <end position="160"/>
    </location>
</feature>
<dbReference type="SMART" id="SM01251">
    <property type="entry name" value="KbaA"/>
    <property type="match status" value="1"/>
</dbReference>
<keyword evidence="1" id="KW-0812">Transmembrane</keyword>
<dbReference type="Proteomes" id="UP001056756">
    <property type="component" value="Chromosome"/>
</dbReference>
<feature type="transmembrane region" description="Helical" evidence="1">
    <location>
        <begin position="112"/>
        <end position="133"/>
    </location>
</feature>
<proteinExistence type="predicted"/>
<dbReference type="Pfam" id="PF14089">
    <property type="entry name" value="KbaA"/>
    <property type="match status" value="1"/>
</dbReference>
<dbReference type="InterPro" id="IPR024164">
    <property type="entry name" value="KinB-signalling_activ"/>
</dbReference>
<evidence type="ECO:0000256" key="1">
    <source>
        <dbReference type="SAM" id="Phobius"/>
    </source>
</evidence>
<gene>
    <name evidence="2" type="ORF">NAG76_08380</name>
</gene>
<feature type="transmembrane region" description="Helical" evidence="1">
    <location>
        <begin position="166"/>
        <end position="183"/>
    </location>
</feature>
<dbReference type="GO" id="GO:0045881">
    <property type="term" value="P:positive regulation of sporulation resulting in formation of a cellular spore"/>
    <property type="evidence" value="ECO:0007669"/>
    <property type="project" value="InterPro"/>
</dbReference>
<feature type="transmembrane region" description="Helical" evidence="1">
    <location>
        <begin position="7"/>
        <end position="30"/>
    </location>
</feature>
<protein>
    <submittedName>
        <fullName evidence="2">KinB-signaling pathway activation protein</fullName>
    </submittedName>
</protein>
<evidence type="ECO:0000313" key="2">
    <source>
        <dbReference type="EMBL" id="URN96228.1"/>
    </source>
</evidence>
<reference evidence="2" key="1">
    <citation type="submission" date="2022-05" db="EMBL/GenBank/DDBJ databases">
        <title>Novel bacterial taxa in a minimal lignocellulolytic consortium and its capacity to transform plastics disclosed by genome-resolved metagenomics.</title>
        <authorList>
            <person name="Rodriguez C.A.D."/>
            <person name="Diaz-Garcia L."/>
            <person name="Herrera K."/>
            <person name="Tarazona N.A."/>
            <person name="Sproer C."/>
            <person name="Overmann J."/>
            <person name="Jimenez D.J."/>
        </authorList>
    </citation>
    <scope>NUCLEOTIDE SEQUENCE</scope>
    <source>
        <strain evidence="2">MAG5</strain>
    </source>
</reference>
<dbReference type="EMBL" id="CP097899">
    <property type="protein sequence ID" value="URN96228.1"/>
    <property type="molecule type" value="Genomic_DNA"/>
</dbReference>
<keyword evidence="1" id="KW-1133">Transmembrane helix</keyword>
<name>A0A9J6ZJK5_9BACL</name>